<keyword evidence="3" id="KW-0548">Nucleotidyltransferase</keyword>
<keyword evidence="6" id="KW-0064">Aspartyl protease</keyword>
<gene>
    <name evidence="18" type="ORF">Tci_050989</name>
</gene>
<evidence type="ECO:0000256" key="5">
    <source>
        <dbReference type="ARBA" id="ARBA00022723"/>
    </source>
</evidence>
<keyword evidence="4" id="KW-0540">Nuclease</keyword>
<evidence type="ECO:0000256" key="2">
    <source>
        <dbReference type="ARBA" id="ARBA00022679"/>
    </source>
</evidence>
<keyword evidence="16" id="KW-0863">Zinc-finger</keyword>
<dbReference type="Gene3D" id="4.10.60.10">
    <property type="entry name" value="Zinc finger, CCHC-type"/>
    <property type="match status" value="1"/>
</dbReference>
<dbReference type="InterPro" id="IPR041588">
    <property type="entry name" value="Integrase_H2C2"/>
</dbReference>
<dbReference type="Pfam" id="PF00098">
    <property type="entry name" value="zf-CCHC"/>
    <property type="match status" value="2"/>
</dbReference>
<feature type="domain" description="CCHC-type" evidence="17">
    <location>
        <begin position="41"/>
        <end position="56"/>
    </location>
</feature>
<dbReference type="FunFam" id="3.10.20.370:FF:000001">
    <property type="entry name" value="Retrovirus-related Pol polyprotein from transposon 17.6-like protein"/>
    <property type="match status" value="1"/>
</dbReference>
<dbReference type="Gene3D" id="3.10.10.10">
    <property type="entry name" value="HIV Type 1 Reverse Transcriptase, subunit A, domain 1"/>
    <property type="match status" value="1"/>
</dbReference>
<proteinExistence type="predicted"/>
<dbReference type="EMBL" id="BKCJ010007788">
    <property type="protein sequence ID" value="GEU79011.1"/>
    <property type="molecule type" value="Genomic_DNA"/>
</dbReference>
<evidence type="ECO:0000256" key="10">
    <source>
        <dbReference type="ARBA" id="ARBA00022908"/>
    </source>
</evidence>
<name>A0A6L2MYF7_TANCI</name>
<comment type="caution">
    <text evidence="18">The sequence shown here is derived from an EMBL/GenBank/DDBJ whole genome shotgun (WGS) entry which is preliminary data.</text>
</comment>
<keyword evidence="9" id="KW-0460">Magnesium</keyword>
<dbReference type="InterPro" id="IPR036397">
    <property type="entry name" value="RNaseH_sf"/>
</dbReference>
<evidence type="ECO:0000256" key="14">
    <source>
        <dbReference type="ARBA" id="ARBA00023172"/>
    </source>
</evidence>
<evidence type="ECO:0000256" key="16">
    <source>
        <dbReference type="PROSITE-ProRule" id="PRU00047"/>
    </source>
</evidence>
<dbReference type="InterPro" id="IPR036875">
    <property type="entry name" value="Znf_CCHC_sf"/>
</dbReference>
<dbReference type="GO" id="GO:0015074">
    <property type="term" value="P:DNA integration"/>
    <property type="evidence" value="ECO:0007669"/>
    <property type="project" value="UniProtKB-KW"/>
</dbReference>
<evidence type="ECO:0000256" key="9">
    <source>
        <dbReference type="ARBA" id="ARBA00022842"/>
    </source>
</evidence>
<evidence type="ECO:0000259" key="17">
    <source>
        <dbReference type="PROSITE" id="PS50158"/>
    </source>
</evidence>
<keyword evidence="16" id="KW-0862">Zinc</keyword>
<dbReference type="PANTHER" id="PTHR37984">
    <property type="entry name" value="PROTEIN CBG26694"/>
    <property type="match status" value="1"/>
</dbReference>
<dbReference type="Gene3D" id="2.40.70.10">
    <property type="entry name" value="Acid Proteases"/>
    <property type="match status" value="1"/>
</dbReference>
<dbReference type="Pfam" id="PF17921">
    <property type="entry name" value="Integrase_H2C2"/>
    <property type="match status" value="1"/>
</dbReference>
<dbReference type="InterPro" id="IPR001878">
    <property type="entry name" value="Znf_CCHC"/>
</dbReference>
<evidence type="ECO:0000313" key="18">
    <source>
        <dbReference type="EMBL" id="GEU79011.1"/>
    </source>
</evidence>
<keyword evidence="10" id="KW-0229">DNA integration</keyword>
<dbReference type="PROSITE" id="PS50158">
    <property type="entry name" value="ZF_CCHC"/>
    <property type="match status" value="2"/>
</dbReference>
<dbReference type="Pfam" id="PF08284">
    <property type="entry name" value="RVP_2"/>
    <property type="match status" value="1"/>
</dbReference>
<dbReference type="GO" id="GO:0003887">
    <property type="term" value="F:DNA-directed DNA polymerase activity"/>
    <property type="evidence" value="ECO:0007669"/>
    <property type="project" value="UniProtKB-KW"/>
</dbReference>
<keyword evidence="5" id="KW-0479">Metal-binding</keyword>
<dbReference type="InterPro" id="IPR021109">
    <property type="entry name" value="Peptidase_aspartic_dom_sf"/>
</dbReference>
<reference evidence="18" key="1">
    <citation type="journal article" date="2019" name="Sci. Rep.">
        <title>Draft genome of Tanacetum cinerariifolium, the natural source of mosquito coil.</title>
        <authorList>
            <person name="Yamashiro T."/>
            <person name="Shiraishi A."/>
            <person name="Satake H."/>
            <person name="Nakayama K."/>
        </authorList>
    </citation>
    <scope>NUCLEOTIDE SEQUENCE</scope>
</reference>
<keyword evidence="2" id="KW-0808">Transferase</keyword>
<evidence type="ECO:0000256" key="6">
    <source>
        <dbReference type="ARBA" id="ARBA00022750"/>
    </source>
</evidence>
<dbReference type="GO" id="GO:0008270">
    <property type="term" value="F:zinc ion binding"/>
    <property type="evidence" value="ECO:0007669"/>
    <property type="project" value="UniProtKB-KW"/>
</dbReference>
<dbReference type="SMART" id="SM00343">
    <property type="entry name" value="ZnF_C2HC"/>
    <property type="match status" value="2"/>
</dbReference>
<accession>A0A6L2MYF7</accession>
<keyword evidence="11 18" id="KW-0695">RNA-directed DNA polymerase</keyword>
<dbReference type="Gene3D" id="3.30.420.10">
    <property type="entry name" value="Ribonuclease H-like superfamily/Ribonuclease H"/>
    <property type="match status" value="1"/>
</dbReference>
<dbReference type="Gene3D" id="3.10.20.370">
    <property type="match status" value="1"/>
</dbReference>
<evidence type="ECO:0000256" key="7">
    <source>
        <dbReference type="ARBA" id="ARBA00022759"/>
    </source>
</evidence>
<evidence type="ECO:0000256" key="12">
    <source>
        <dbReference type="ARBA" id="ARBA00022932"/>
    </source>
</evidence>
<keyword evidence="14" id="KW-0233">DNA recombination</keyword>
<dbReference type="AlphaFoldDB" id="A0A6L2MYF7"/>
<dbReference type="Pfam" id="PF17919">
    <property type="entry name" value="RT_RNaseH_2"/>
    <property type="match status" value="1"/>
</dbReference>
<dbReference type="InterPro" id="IPR050951">
    <property type="entry name" value="Retrovirus_Pol_polyprotein"/>
</dbReference>
<keyword evidence="1" id="KW-0645">Protease</keyword>
<evidence type="ECO:0000256" key="8">
    <source>
        <dbReference type="ARBA" id="ARBA00022801"/>
    </source>
</evidence>
<evidence type="ECO:0000256" key="15">
    <source>
        <dbReference type="ARBA" id="ARBA00023268"/>
    </source>
</evidence>
<dbReference type="GO" id="GO:0006508">
    <property type="term" value="P:proteolysis"/>
    <property type="evidence" value="ECO:0007669"/>
    <property type="project" value="UniProtKB-KW"/>
</dbReference>
<evidence type="ECO:0000256" key="3">
    <source>
        <dbReference type="ARBA" id="ARBA00022695"/>
    </source>
</evidence>
<dbReference type="Gene3D" id="1.10.340.70">
    <property type="match status" value="1"/>
</dbReference>
<evidence type="ECO:0000256" key="13">
    <source>
        <dbReference type="ARBA" id="ARBA00023125"/>
    </source>
</evidence>
<dbReference type="GO" id="GO:0004519">
    <property type="term" value="F:endonuclease activity"/>
    <property type="evidence" value="ECO:0007669"/>
    <property type="project" value="UniProtKB-KW"/>
</dbReference>
<keyword evidence="7" id="KW-0255">Endonuclease</keyword>
<dbReference type="SUPFAM" id="SSF57756">
    <property type="entry name" value="Retrovirus zinc finger-like domains"/>
    <property type="match status" value="1"/>
</dbReference>
<keyword evidence="15" id="KW-0511">Multifunctional enzyme</keyword>
<dbReference type="InterPro" id="IPR056924">
    <property type="entry name" value="SH3_Tf2-1"/>
</dbReference>
<organism evidence="18">
    <name type="scientific">Tanacetum cinerariifolium</name>
    <name type="common">Dalmatian daisy</name>
    <name type="synonym">Chrysanthemum cinerariifolium</name>
    <dbReference type="NCBI Taxonomy" id="118510"/>
    <lineage>
        <taxon>Eukaryota</taxon>
        <taxon>Viridiplantae</taxon>
        <taxon>Streptophyta</taxon>
        <taxon>Embryophyta</taxon>
        <taxon>Tracheophyta</taxon>
        <taxon>Spermatophyta</taxon>
        <taxon>Magnoliopsida</taxon>
        <taxon>eudicotyledons</taxon>
        <taxon>Gunneridae</taxon>
        <taxon>Pentapetalae</taxon>
        <taxon>asterids</taxon>
        <taxon>campanulids</taxon>
        <taxon>Asterales</taxon>
        <taxon>Asteraceae</taxon>
        <taxon>Asteroideae</taxon>
        <taxon>Anthemideae</taxon>
        <taxon>Anthemidinae</taxon>
        <taxon>Tanacetum</taxon>
    </lineage>
</organism>
<evidence type="ECO:0000256" key="11">
    <source>
        <dbReference type="ARBA" id="ARBA00022918"/>
    </source>
</evidence>
<dbReference type="InterPro" id="IPR043502">
    <property type="entry name" value="DNA/RNA_pol_sf"/>
</dbReference>
<dbReference type="SUPFAM" id="SSF53098">
    <property type="entry name" value="Ribonuclease H-like"/>
    <property type="match status" value="1"/>
</dbReference>
<feature type="domain" description="CCHC-type" evidence="17">
    <location>
        <begin position="77"/>
        <end position="92"/>
    </location>
</feature>
<keyword evidence="12" id="KW-0239">DNA-directed DNA polymerase</keyword>
<dbReference type="InterPro" id="IPR041577">
    <property type="entry name" value="RT_RNaseH_2"/>
</dbReference>
<sequence length="811" mass="92471">MMEDQMWPKPIWLVVIKVGFMLDLTLFATNASYTMLPCTVKCRSCGKIGHLTRDCKPAVPEAVNLRDPVVNQRSATCFECGRQGHFKKDCPKLKNQNHGNKPVITEARGKAYAIGGGDANPGSNVITGHPFNIDLMPVELGSFDVIIGMDWLANIHAVIVCDKKIVRIPFGDEVLIVQEDRSDKGKKSTLSIISCMKTQKYMDKGCQVFLAQGTKKETEAKSQEKRLEDALIVRKFSEVFPEDLPGLPPARQVEFQIDLVPGAAPVARSPYRLAPSKMQELSAQLQELSDKGFIRPTSSPWGAPLQGSSIYSKIDLRSGYHQLRVRDGIFQRRRLGHDMEEAAFQTLHQKLCSAPILALPEGSENFMVYCDASHKGLGAVLMQKERVIAYASHQLKIHEKNYMTHDLELGAVVFTLKMWRHYLARKEENYGTGDLGGIIKKLELRADGTLCLNRRSWIPNLGNLRGVIMHESHKLKYSIHPGSDKMYQDLKKLYWWPNIKAEMATYVSKCLTCAMIKDEYQKPFGLLENDSIEKLTRQYLKDVVSKHGVPVSIISDQDGRFTSQFWQSLNKALGWDRHLPLVEFFYNNNYHTSIKAAPFEALYGRKCRSPICWAEVGDAQLTGLEIVHETTKKIFQIKKRIQATCYRQKSLADRNRKPMEFQVGDMVMLKVSPWKGVIRFGKRGKLNPRYIGPFKVLAKVGTVAYRLELSDQLSRVYSTFHVSNLKKCYADEQLAISLDEIQIDDKLNFIEEPVEIMDREVKQIKQSRIPIVKVRWNSRRGPEFTWERKDQMKKKYPHFFAKSKPTSESTS</sequence>
<dbReference type="GO" id="GO:0003964">
    <property type="term" value="F:RNA-directed DNA polymerase activity"/>
    <property type="evidence" value="ECO:0007669"/>
    <property type="project" value="UniProtKB-KW"/>
</dbReference>
<evidence type="ECO:0000256" key="1">
    <source>
        <dbReference type="ARBA" id="ARBA00022670"/>
    </source>
</evidence>
<protein>
    <submittedName>
        <fullName evidence="18">Putative reverse transcriptase domain-containing protein</fullName>
    </submittedName>
</protein>
<dbReference type="PANTHER" id="PTHR37984:SF5">
    <property type="entry name" value="PROTEIN NYNRIN-LIKE"/>
    <property type="match status" value="1"/>
</dbReference>
<keyword evidence="8" id="KW-0378">Hydrolase</keyword>
<evidence type="ECO:0000256" key="4">
    <source>
        <dbReference type="ARBA" id="ARBA00022722"/>
    </source>
</evidence>
<dbReference type="SUPFAM" id="SSF56672">
    <property type="entry name" value="DNA/RNA polymerases"/>
    <property type="match status" value="1"/>
</dbReference>
<keyword evidence="13" id="KW-0238">DNA-binding</keyword>
<dbReference type="InterPro" id="IPR012337">
    <property type="entry name" value="RNaseH-like_sf"/>
</dbReference>
<dbReference type="Pfam" id="PF24626">
    <property type="entry name" value="SH3_Tf2-1"/>
    <property type="match status" value="1"/>
</dbReference>
<dbReference type="GO" id="GO:0006310">
    <property type="term" value="P:DNA recombination"/>
    <property type="evidence" value="ECO:0007669"/>
    <property type="project" value="UniProtKB-KW"/>
</dbReference>
<dbReference type="GO" id="GO:0003677">
    <property type="term" value="F:DNA binding"/>
    <property type="evidence" value="ECO:0007669"/>
    <property type="project" value="UniProtKB-KW"/>
</dbReference>
<dbReference type="GO" id="GO:0004190">
    <property type="term" value="F:aspartic-type endopeptidase activity"/>
    <property type="evidence" value="ECO:0007669"/>
    <property type="project" value="UniProtKB-KW"/>
</dbReference>